<evidence type="ECO:0000256" key="1">
    <source>
        <dbReference type="SAM" id="Phobius"/>
    </source>
</evidence>
<dbReference type="OrthoDB" id="9813051at2"/>
<dbReference type="Pfam" id="PF07314">
    <property type="entry name" value="Lit"/>
    <property type="match status" value="1"/>
</dbReference>
<evidence type="ECO:0000313" key="3">
    <source>
        <dbReference type="Proteomes" id="UP000289664"/>
    </source>
</evidence>
<evidence type="ECO:0000313" key="2">
    <source>
        <dbReference type="EMBL" id="QBF75932.1"/>
    </source>
</evidence>
<keyword evidence="1" id="KW-0472">Membrane</keyword>
<keyword evidence="3" id="KW-1185">Reference proteome</keyword>
<dbReference type="Proteomes" id="UP000289664">
    <property type="component" value="Chromosome"/>
</dbReference>
<dbReference type="KEGG" id="csci:HDCHBGLK_03347"/>
<feature type="transmembrane region" description="Helical" evidence="1">
    <location>
        <begin position="7"/>
        <end position="29"/>
    </location>
</feature>
<feature type="transmembrane region" description="Helical" evidence="1">
    <location>
        <begin position="104"/>
        <end position="128"/>
    </location>
</feature>
<feature type="transmembrane region" description="Helical" evidence="1">
    <location>
        <begin position="140"/>
        <end position="161"/>
    </location>
</feature>
<organism evidence="2 3">
    <name type="scientific">Clostridium scindens (strain ATCC 35704 / DSM 5676 / VPI 13733 / 19)</name>
    <dbReference type="NCBI Taxonomy" id="411468"/>
    <lineage>
        <taxon>Bacteria</taxon>
        <taxon>Bacillati</taxon>
        <taxon>Bacillota</taxon>
        <taxon>Clostridia</taxon>
        <taxon>Lachnospirales</taxon>
        <taxon>Lachnospiraceae</taxon>
    </lineage>
</organism>
<proteinExistence type="predicted"/>
<name>A0A494WPH6_CLOS5</name>
<reference evidence="2 3" key="1">
    <citation type="journal article" date="2019" name="Appl. Environ. Microbiol.">
        <title>Clostridium scindens ATCC 35704: integration of nutritional requirements, the complete genome sequence, and global transcriptional responses to bile acids.</title>
        <authorList>
            <person name="Devendran S."/>
            <person name="Shrestha R."/>
            <person name="Alves J.M.P."/>
            <person name="Wolf P.G."/>
            <person name="Ly L."/>
            <person name="Hernandez A.G."/>
            <person name="Mendez-Garcia C."/>
            <person name="Inboden A."/>
            <person name="Wiley J."/>
            <person name="Paul O."/>
            <person name="Allen A."/>
            <person name="Springer E."/>
            <person name="Wright C.L."/>
            <person name="Fields C.J."/>
            <person name="Daniel S.L."/>
            <person name="Ridlon J.M."/>
        </authorList>
    </citation>
    <scope>NUCLEOTIDE SEQUENCE [LARGE SCALE GENOMIC DNA]</scope>
    <source>
        <strain evidence="2 3">ATCC 35704</strain>
    </source>
</reference>
<accession>A0A494WPH6</accession>
<dbReference type="NCBIfam" id="TIGR01906">
    <property type="entry name" value="integ_TIGR01906"/>
    <property type="match status" value="1"/>
</dbReference>
<sequence length="235" mass="27170">MKKTQQLMAAAAMLLIIISVLITSFQLVIYGDSEYKFYQKEYEKYTVCDALGMKMNDVMRVTEHMMAYLIGEEEELSVITTVEGEKKDFFNEQDRLHMADVRNLFLGGLKVRTACLMLALVLLALLILTNADWKVLIPRAYSAALAIFLAIVAFLGIAFAIDFTKCFTIFHEIFFTNDLWMFDSATDYMIRMLPEGFFSDMVLRIGIAFIVMLMILWGIFRIWRVAMKDNNKHRL</sequence>
<dbReference type="RefSeq" id="WP_039909269.1">
    <property type="nucleotide sequence ID" value="NZ_CP036170.1"/>
</dbReference>
<dbReference type="GeneID" id="62697528"/>
<gene>
    <name evidence="2" type="ORF">HDCHBGLK_03347</name>
</gene>
<keyword evidence="1" id="KW-0812">Transmembrane</keyword>
<evidence type="ECO:0008006" key="4">
    <source>
        <dbReference type="Google" id="ProtNLM"/>
    </source>
</evidence>
<protein>
    <recommendedName>
        <fullName evidence="4">TIGR01906 family protein</fullName>
    </recommendedName>
</protein>
<keyword evidence="1" id="KW-1133">Transmembrane helix</keyword>
<feature type="transmembrane region" description="Helical" evidence="1">
    <location>
        <begin position="201"/>
        <end position="223"/>
    </location>
</feature>
<dbReference type="InterPro" id="IPR010178">
    <property type="entry name" value="Lit"/>
</dbReference>
<dbReference type="AlphaFoldDB" id="A0A494WPH6"/>
<dbReference type="EMBL" id="CP036170">
    <property type="protein sequence ID" value="QBF75932.1"/>
    <property type="molecule type" value="Genomic_DNA"/>
</dbReference>